<evidence type="ECO:0000259" key="12">
    <source>
        <dbReference type="Pfam" id="PF05922"/>
    </source>
</evidence>
<dbReference type="PROSITE" id="PS00138">
    <property type="entry name" value="SUBTILASE_SER"/>
    <property type="match status" value="1"/>
</dbReference>
<evidence type="ECO:0000256" key="6">
    <source>
        <dbReference type="ARBA" id="ARBA00022801"/>
    </source>
</evidence>
<accession>A0AAD8KW64</accession>
<dbReference type="InterPro" id="IPR015500">
    <property type="entry name" value="Peptidase_S8_subtilisin-rel"/>
</dbReference>
<dbReference type="InterPro" id="IPR000209">
    <property type="entry name" value="Peptidase_S8/S53_dom"/>
</dbReference>
<evidence type="ECO:0000256" key="7">
    <source>
        <dbReference type="ARBA" id="ARBA00022825"/>
    </source>
</evidence>
<feature type="active site" description="Charge relay system" evidence="9 10">
    <location>
        <position position="258"/>
    </location>
</feature>
<dbReference type="Gene3D" id="3.30.70.80">
    <property type="entry name" value="Peptidase S8 propeptide/proteinase inhibitor I9"/>
    <property type="match status" value="1"/>
</dbReference>
<evidence type="ECO:0000256" key="9">
    <source>
        <dbReference type="PIRSR" id="PIRSR615500-1"/>
    </source>
</evidence>
<dbReference type="FunFam" id="3.40.50.200:FF:000006">
    <property type="entry name" value="Subtilisin-like protease SBT1.5"/>
    <property type="match status" value="1"/>
</dbReference>
<feature type="domain" description="Peptidase S8/S53" evidence="11">
    <location>
        <begin position="178"/>
        <end position="622"/>
    </location>
</feature>
<evidence type="ECO:0000256" key="8">
    <source>
        <dbReference type="ARBA" id="ARBA00023180"/>
    </source>
</evidence>
<keyword evidence="15" id="KW-1185">Reference proteome</keyword>
<keyword evidence="3" id="KW-0964">Secreted</keyword>
<dbReference type="Gene3D" id="3.40.50.200">
    <property type="entry name" value="Peptidase S8/S53 domain"/>
    <property type="match status" value="1"/>
</dbReference>
<dbReference type="InterPro" id="IPR036852">
    <property type="entry name" value="Peptidase_S8/S53_dom_sf"/>
</dbReference>
<proteinExistence type="inferred from homology"/>
<dbReference type="CDD" id="cd04852">
    <property type="entry name" value="Peptidases_S8_3"/>
    <property type="match status" value="1"/>
</dbReference>
<evidence type="ECO:0000256" key="4">
    <source>
        <dbReference type="ARBA" id="ARBA00022670"/>
    </source>
</evidence>
<dbReference type="AlphaFoldDB" id="A0AAD8KW64"/>
<dbReference type="GO" id="GO:0005576">
    <property type="term" value="C:extracellular region"/>
    <property type="evidence" value="ECO:0007669"/>
    <property type="project" value="UniProtKB-SubCell"/>
</dbReference>
<dbReference type="InterPro" id="IPR045051">
    <property type="entry name" value="SBT"/>
</dbReference>
<evidence type="ECO:0000256" key="10">
    <source>
        <dbReference type="PROSITE-ProRule" id="PRU01240"/>
    </source>
</evidence>
<evidence type="ECO:0008006" key="16">
    <source>
        <dbReference type="Google" id="ProtNLM"/>
    </source>
</evidence>
<comment type="similarity">
    <text evidence="2 10">Belongs to the peptidase S8 family.</text>
</comment>
<feature type="active site" description="Charge relay system" evidence="9 10">
    <location>
        <position position="583"/>
    </location>
</feature>
<feature type="domain" description="Inhibitor I9" evidence="12">
    <location>
        <begin position="67"/>
        <end position="154"/>
    </location>
</feature>
<evidence type="ECO:0000313" key="14">
    <source>
        <dbReference type="EMBL" id="KAK1427422.1"/>
    </source>
</evidence>
<dbReference type="InterPro" id="IPR034197">
    <property type="entry name" value="Peptidases_S8_3"/>
</dbReference>
<feature type="active site" description="Charge relay system" evidence="9 10">
    <location>
        <position position="187"/>
    </location>
</feature>
<dbReference type="FunFam" id="3.30.70.80:FF:000003">
    <property type="entry name" value="Subtilisin-like protease SBT1.9"/>
    <property type="match status" value="1"/>
</dbReference>
<dbReference type="Gene3D" id="3.50.30.30">
    <property type="match status" value="1"/>
</dbReference>
<evidence type="ECO:0000256" key="3">
    <source>
        <dbReference type="ARBA" id="ARBA00022525"/>
    </source>
</evidence>
<dbReference type="GO" id="GO:0004252">
    <property type="term" value="F:serine-type endopeptidase activity"/>
    <property type="evidence" value="ECO:0007669"/>
    <property type="project" value="UniProtKB-UniRule"/>
</dbReference>
<protein>
    <recommendedName>
        <fullName evidence="16">Subtilisin-like protease</fullName>
    </recommendedName>
</protein>
<name>A0AAD8KW64_TARER</name>
<sequence>MIRNLKDKTYTKANNTIKQYISTHYNLTGLVNGTFNSFQMANHISLCVCVWLLSLSLPHLVLSNLETYIVHMDLSTMPKSFSSHHKWFTNTLDSITTTATDTGTSSSSSYSSKLVYSYTNAINGFTAVLSSSELELVKQTPGYLYAIKDAPVRLDTTHSSQFLGLNSDSGAWPVTRYGKDVIIGVVDTGIWPESGSFNDAGMSSIPSRWKGECEDGFEFNSSLCNKKLIGARYFNKGLLSNRPNLTLSMNSARDTDGHGTHTSSTAAGSYVTRASYFGYGNGTAVGVAPHARVAVYKAVWEEGVFVSDILAAIDQAIIDGVDVLSLSLGQDGIPIYQDAIAIATFAALEKGIFVSASAGNNGPYLRSLHNGTPWVLTVAASTMDREFTGTLTLGNGVSVTGLALYPASSSSTRGPIYFVGSCENDLDVAKVVNKIVVCLDTNDTLGDQFYNVQSVNVSGAIFITNNTDLEFFMQSTYPVLLLDLDSGKFVKDYLQKFDNGEGTASMKFHGTRLGTKPAPKVASYSSRGPSYSCPVVLKPDITAPGSLILASWPDRVSPASIKTDVGAGTEQLYSNFNLLSGTSMSCPHASGVAALIKAAHPHWTPSAIRSAMMTTSEILDNTRGPIQDIGDHNNPATPLAMGSGHVAPNKALNPGLIYDIKPQDYINLLCGLNYTKLQIQATTRSSVVDCSNPSLDINYPSFIAYFDGNNTNQEKVIHEFKRTVTYVGVGRSTFTAKLTKVGGLNVSVSPAKLSFRSMNEKKNYKLRIEGPYTMKDEVVYGFLSWVDTKGKFVVRSPIVATSLTGTADTI</sequence>
<keyword evidence="8" id="KW-0325">Glycoprotein</keyword>
<evidence type="ECO:0000313" key="15">
    <source>
        <dbReference type="Proteomes" id="UP001229421"/>
    </source>
</evidence>
<dbReference type="PANTHER" id="PTHR10795">
    <property type="entry name" value="PROPROTEIN CONVERTASE SUBTILISIN/KEXIN"/>
    <property type="match status" value="1"/>
</dbReference>
<comment type="subcellular location">
    <subcellularLocation>
        <location evidence="1">Secreted</location>
    </subcellularLocation>
</comment>
<evidence type="ECO:0000259" key="13">
    <source>
        <dbReference type="Pfam" id="PF17766"/>
    </source>
</evidence>
<comment type="caution">
    <text evidence="14">The sequence shown here is derived from an EMBL/GenBank/DDBJ whole genome shotgun (WGS) entry which is preliminary data.</text>
</comment>
<dbReference type="Proteomes" id="UP001229421">
    <property type="component" value="Unassembled WGS sequence"/>
</dbReference>
<evidence type="ECO:0000259" key="11">
    <source>
        <dbReference type="Pfam" id="PF00082"/>
    </source>
</evidence>
<dbReference type="InterPro" id="IPR037045">
    <property type="entry name" value="S8pro/Inhibitor_I9_sf"/>
</dbReference>
<dbReference type="InterPro" id="IPR041469">
    <property type="entry name" value="Subtilisin-like_FN3"/>
</dbReference>
<dbReference type="Pfam" id="PF00082">
    <property type="entry name" value="Peptidase_S8"/>
    <property type="match status" value="1"/>
</dbReference>
<dbReference type="InterPro" id="IPR023828">
    <property type="entry name" value="Peptidase_S8_Ser-AS"/>
</dbReference>
<dbReference type="SUPFAM" id="SSF52743">
    <property type="entry name" value="Subtilisin-like"/>
    <property type="match status" value="1"/>
</dbReference>
<dbReference type="Gene3D" id="2.60.40.2310">
    <property type="match status" value="1"/>
</dbReference>
<keyword evidence="7 10" id="KW-0720">Serine protease</keyword>
<dbReference type="Pfam" id="PF17766">
    <property type="entry name" value="fn3_6"/>
    <property type="match status" value="1"/>
</dbReference>
<evidence type="ECO:0000256" key="1">
    <source>
        <dbReference type="ARBA" id="ARBA00004613"/>
    </source>
</evidence>
<gene>
    <name evidence="14" type="ORF">QVD17_16107</name>
</gene>
<organism evidence="14 15">
    <name type="scientific">Tagetes erecta</name>
    <name type="common">African marigold</name>
    <dbReference type="NCBI Taxonomy" id="13708"/>
    <lineage>
        <taxon>Eukaryota</taxon>
        <taxon>Viridiplantae</taxon>
        <taxon>Streptophyta</taxon>
        <taxon>Embryophyta</taxon>
        <taxon>Tracheophyta</taxon>
        <taxon>Spermatophyta</taxon>
        <taxon>Magnoliopsida</taxon>
        <taxon>eudicotyledons</taxon>
        <taxon>Gunneridae</taxon>
        <taxon>Pentapetalae</taxon>
        <taxon>asterids</taxon>
        <taxon>campanulids</taxon>
        <taxon>Asterales</taxon>
        <taxon>Asteraceae</taxon>
        <taxon>Asteroideae</taxon>
        <taxon>Heliantheae alliance</taxon>
        <taxon>Tageteae</taxon>
        <taxon>Tagetes</taxon>
    </lineage>
</organism>
<evidence type="ECO:0000256" key="2">
    <source>
        <dbReference type="ARBA" id="ARBA00011073"/>
    </source>
</evidence>
<feature type="domain" description="Subtilisin-like protease fibronectin type-III" evidence="13">
    <location>
        <begin position="696"/>
        <end position="799"/>
    </location>
</feature>
<dbReference type="Pfam" id="PF05922">
    <property type="entry name" value="Inhibitor_I9"/>
    <property type="match status" value="1"/>
</dbReference>
<dbReference type="CDD" id="cd02120">
    <property type="entry name" value="PA_subtilisin_like"/>
    <property type="match status" value="1"/>
</dbReference>
<keyword evidence="4 10" id="KW-0645">Protease</keyword>
<keyword evidence="5" id="KW-0732">Signal</keyword>
<dbReference type="PRINTS" id="PR00723">
    <property type="entry name" value="SUBTILISIN"/>
</dbReference>
<dbReference type="EMBL" id="JAUHHV010000004">
    <property type="protein sequence ID" value="KAK1427422.1"/>
    <property type="molecule type" value="Genomic_DNA"/>
</dbReference>
<evidence type="ECO:0000256" key="5">
    <source>
        <dbReference type="ARBA" id="ARBA00022729"/>
    </source>
</evidence>
<dbReference type="GO" id="GO:0006508">
    <property type="term" value="P:proteolysis"/>
    <property type="evidence" value="ECO:0007669"/>
    <property type="project" value="UniProtKB-KW"/>
</dbReference>
<dbReference type="PROSITE" id="PS51892">
    <property type="entry name" value="SUBTILASE"/>
    <property type="match status" value="1"/>
</dbReference>
<keyword evidence="6 10" id="KW-0378">Hydrolase</keyword>
<reference evidence="14" key="1">
    <citation type="journal article" date="2023" name="bioRxiv">
        <title>Improved chromosome-level genome assembly for marigold (Tagetes erecta).</title>
        <authorList>
            <person name="Jiang F."/>
            <person name="Yuan L."/>
            <person name="Wang S."/>
            <person name="Wang H."/>
            <person name="Xu D."/>
            <person name="Wang A."/>
            <person name="Fan W."/>
        </authorList>
    </citation>
    <scope>NUCLEOTIDE SEQUENCE</scope>
    <source>
        <strain evidence="14">WSJ</strain>
        <tissue evidence="14">Leaf</tissue>
    </source>
</reference>
<dbReference type="InterPro" id="IPR010259">
    <property type="entry name" value="S8pro/Inhibitor_I9"/>
</dbReference>